<feature type="domain" description="VTT" evidence="8">
    <location>
        <begin position="34"/>
        <end position="166"/>
    </location>
</feature>
<protein>
    <submittedName>
        <fullName evidence="9">DedA family protein</fullName>
    </submittedName>
</protein>
<keyword evidence="10" id="KW-1185">Reference proteome</keyword>
<evidence type="ECO:0000256" key="5">
    <source>
        <dbReference type="ARBA" id="ARBA00022989"/>
    </source>
</evidence>
<reference evidence="9 10" key="1">
    <citation type="submission" date="2024-11" db="EMBL/GenBank/DDBJ databases">
        <authorList>
            <person name="Heng Y.C."/>
            <person name="Lim A.C.H."/>
            <person name="Lee J.K.Y."/>
            <person name="Kittelmann S."/>
        </authorList>
    </citation>
    <scope>NUCLEOTIDE SEQUENCE [LARGE SCALE GENOMIC DNA]</scope>
    <source>
        <strain evidence="9 10">WILCCON 0114</strain>
    </source>
</reference>
<dbReference type="PANTHER" id="PTHR42709:SF6">
    <property type="entry name" value="UNDECAPRENYL PHOSPHATE TRANSPORTER A"/>
    <property type="match status" value="1"/>
</dbReference>
<evidence type="ECO:0000256" key="7">
    <source>
        <dbReference type="SAM" id="Phobius"/>
    </source>
</evidence>
<dbReference type="RefSeq" id="WP_406787779.1">
    <property type="nucleotide sequence ID" value="NZ_JBJIAA010000009.1"/>
</dbReference>
<evidence type="ECO:0000313" key="10">
    <source>
        <dbReference type="Proteomes" id="UP001623592"/>
    </source>
</evidence>
<evidence type="ECO:0000313" key="9">
    <source>
        <dbReference type="EMBL" id="MFL0251123.1"/>
    </source>
</evidence>
<keyword evidence="4 7" id="KW-0812">Transmembrane</keyword>
<evidence type="ECO:0000256" key="6">
    <source>
        <dbReference type="ARBA" id="ARBA00023136"/>
    </source>
</evidence>
<keyword evidence="6 7" id="KW-0472">Membrane</keyword>
<accession>A0ABW8TI37</accession>
<feature type="transmembrane region" description="Helical" evidence="7">
    <location>
        <begin position="5"/>
        <end position="27"/>
    </location>
</feature>
<feature type="transmembrane region" description="Helical" evidence="7">
    <location>
        <begin position="177"/>
        <end position="195"/>
    </location>
</feature>
<dbReference type="InterPro" id="IPR032816">
    <property type="entry name" value="VTT_dom"/>
</dbReference>
<evidence type="ECO:0000256" key="3">
    <source>
        <dbReference type="ARBA" id="ARBA00022475"/>
    </source>
</evidence>
<keyword evidence="5 7" id="KW-1133">Transmembrane helix</keyword>
<evidence type="ECO:0000256" key="4">
    <source>
        <dbReference type="ARBA" id="ARBA00022692"/>
    </source>
</evidence>
<dbReference type="PANTHER" id="PTHR42709">
    <property type="entry name" value="ALKALINE PHOSPHATASE LIKE PROTEIN"/>
    <property type="match status" value="1"/>
</dbReference>
<name>A0ABW8TI37_9CLOT</name>
<feature type="transmembrane region" description="Helical" evidence="7">
    <location>
        <begin position="145"/>
        <end position="165"/>
    </location>
</feature>
<dbReference type="Proteomes" id="UP001623592">
    <property type="component" value="Unassembled WGS sequence"/>
</dbReference>
<dbReference type="InterPro" id="IPR051311">
    <property type="entry name" value="DedA_domain"/>
</dbReference>
<sequence>MVEKIIDIIIIILGKLGYAGTFLGMFFESACIPIPSEAILPFGGYLSSSAAPANQKLNLILMILSGTLGGILGSVITYEIGARGGRALVEKYADKLHLSKEKIAKSDAVFAKYGDKIVFFSRLLPIIRTFISLPAGIAKMNFTKFVVYTSLGSVLWSVVLGYVGYMMGKNWQMIRPYFHIADYIVAGVIVLFILYKVFQKIKKSRETA</sequence>
<organism evidence="9 10">
    <name type="scientific">Clostridium neuense</name>
    <dbReference type="NCBI Taxonomy" id="1728934"/>
    <lineage>
        <taxon>Bacteria</taxon>
        <taxon>Bacillati</taxon>
        <taxon>Bacillota</taxon>
        <taxon>Clostridia</taxon>
        <taxon>Eubacteriales</taxon>
        <taxon>Clostridiaceae</taxon>
        <taxon>Clostridium</taxon>
    </lineage>
</organism>
<feature type="transmembrane region" description="Helical" evidence="7">
    <location>
        <begin position="57"/>
        <end position="78"/>
    </location>
</feature>
<evidence type="ECO:0000259" key="8">
    <source>
        <dbReference type="Pfam" id="PF09335"/>
    </source>
</evidence>
<keyword evidence="3" id="KW-1003">Cell membrane</keyword>
<proteinExistence type="inferred from homology"/>
<dbReference type="Pfam" id="PF09335">
    <property type="entry name" value="VTT_dom"/>
    <property type="match status" value="1"/>
</dbReference>
<comment type="similarity">
    <text evidence="2">Belongs to the DedA family.</text>
</comment>
<comment type="caution">
    <text evidence="9">The sequence shown here is derived from an EMBL/GenBank/DDBJ whole genome shotgun (WGS) entry which is preliminary data.</text>
</comment>
<dbReference type="EMBL" id="JBJIAA010000009">
    <property type="protein sequence ID" value="MFL0251123.1"/>
    <property type="molecule type" value="Genomic_DNA"/>
</dbReference>
<comment type="subcellular location">
    <subcellularLocation>
        <location evidence="1">Cell membrane</location>
        <topology evidence="1">Multi-pass membrane protein</topology>
    </subcellularLocation>
</comment>
<evidence type="ECO:0000256" key="1">
    <source>
        <dbReference type="ARBA" id="ARBA00004651"/>
    </source>
</evidence>
<gene>
    <name evidence="9" type="ORF">ACJDT4_11870</name>
</gene>
<evidence type="ECO:0000256" key="2">
    <source>
        <dbReference type="ARBA" id="ARBA00010792"/>
    </source>
</evidence>